<organism evidence="3 4">
    <name type="scientific">Favolaschia claudopus</name>
    <dbReference type="NCBI Taxonomy" id="2862362"/>
    <lineage>
        <taxon>Eukaryota</taxon>
        <taxon>Fungi</taxon>
        <taxon>Dikarya</taxon>
        <taxon>Basidiomycota</taxon>
        <taxon>Agaricomycotina</taxon>
        <taxon>Agaricomycetes</taxon>
        <taxon>Agaricomycetidae</taxon>
        <taxon>Agaricales</taxon>
        <taxon>Marasmiineae</taxon>
        <taxon>Mycenaceae</taxon>
        <taxon>Favolaschia</taxon>
    </lineage>
</organism>
<reference evidence="3 4" key="1">
    <citation type="journal article" date="2024" name="J Genomics">
        <title>Draft genome sequencing and assembly of Favolaschia claudopus CIRM-BRFM 2984 isolated from oak limbs.</title>
        <authorList>
            <person name="Navarro D."/>
            <person name="Drula E."/>
            <person name="Chaduli D."/>
            <person name="Cazenave R."/>
            <person name="Ahrendt S."/>
            <person name="Wang J."/>
            <person name="Lipzen A."/>
            <person name="Daum C."/>
            <person name="Barry K."/>
            <person name="Grigoriev I.V."/>
            <person name="Favel A."/>
            <person name="Rosso M.N."/>
            <person name="Martin F."/>
        </authorList>
    </citation>
    <scope>NUCLEOTIDE SEQUENCE [LARGE SCALE GENOMIC DNA]</scope>
    <source>
        <strain evidence="3 4">CIRM-BRFM 2984</strain>
    </source>
</reference>
<keyword evidence="4" id="KW-1185">Reference proteome</keyword>
<accession>A0AAW0A2Q5</accession>
<evidence type="ECO:0000313" key="3">
    <source>
        <dbReference type="EMBL" id="KAK7000366.1"/>
    </source>
</evidence>
<keyword evidence="2" id="KW-0472">Membrane</keyword>
<keyword evidence="2" id="KW-1133">Transmembrane helix</keyword>
<comment type="caution">
    <text evidence="3">The sequence shown here is derived from an EMBL/GenBank/DDBJ whole genome shotgun (WGS) entry which is preliminary data.</text>
</comment>
<dbReference type="EMBL" id="JAWWNJ010000089">
    <property type="protein sequence ID" value="KAK7000366.1"/>
    <property type="molecule type" value="Genomic_DNA"/>
</dbReference>
<evidence type="ECO:0000256" key="2">
    <source>
        <dbReference type="SAM" id="Phobius"/>
    </source>
</evidence>
<feature type="transmembrane region" description="Helical" evidence="2">
    <location>
        <begin position="127"/>
        <end position="145"/>
    </location>
</feature>
<evidence type="ECO:0000256" key="1">
    <source>
        <dbReference type="SAM" id="MobiDB-lite"/>
    </source>
</evidence>
<sequence length="347" mass="38905">MPLAAIVSGWSYRARNSNFIRPKSFTIVFRSRSSSSCSCSPVSLGLERCFWLAERHTSKAETLERYSYAPLTMGSTIKQLSLYSSSLRWFSCCSAGVRGAPDLFQFAHRDSRIGLMQMQGAHSPSRAGAVIPFVFTTFFLLISTTTTHTEAPHLAIYQLLFSRFYLLSTSTTTTFEDGRLAFLFLFLCYVFFLNYLPNHYYLFYDFHNTLPHSTHSEISVSYVHYTTTTPPLPTASILEASVFFLCIITTTTHACATLQPLLLIFYDNYLQSQHRNKSTKIPKRALMVKTLMSLSKICENQITTTHAPKPHLSLASRNAADISDTSPPSSMTINLQNQNAPAALPGC</sequence>
<evidence type="ECO:0000313" key="4">
    <source>
        <dbReference type="Proteomes" id="UP001362999"/>
    </source>
</evidence>
<proteinExistence type="predicted"/>
<keyword evidence="2" id="KW-0812">Transmembrane</keyword>
<protein>
    <submittedName>
        <fullName evidence="3">Uncharacterized protein</fullName>
    </submittedName>
</protein>
<feature type="compositionally biased region" description="Polar residues" evidence="1">
    <location>
        <begin position="323"/>
        <end position="340"/>
    </location>
</feature>
<gene>
    <name evidence="3" type="ORF">R3P38DRAFT_3369461</name>
</gene>
<feature type="region of interest" description="Disordered" evidence="1">
    <location>
        <begin position="320"/>
        <end position="347"/>
    </location>
</feature>
<feature type="transmembrane region" description="Helical" evidence="2">
    <location>
        <begin position="242"/>
        <end position="266"/>
    </location>
</feature>
<name>A0AAW0A2Q5_9AGAR</name>
<dbReference type="AlphaFoldDB" id="A0AAW0A2Q5"/>
<feature type="transmembrane region" description="Helical" evidence="2">
    <location>
        <begin position="180"/>
        <end position="197"/>
    </location>
</feature>
<dbReference type="Proteomes" id="UP001362999">
    <property type="component" value="Unassembled WGS sequence"/>
</dbReference>